<reference evidence="5 6" key="1">
    <citation type="submission" date="2021-03" db="EMBL/GenBank/DDBJ databases">
        <title>Sequencing the genomes of 1000 actinobacteria strains.</title>
        <authorList>
            <person name="Klenk H.-P."/>
        </authorList>
    </citation>
    <scope>NUCLEOTIDE SEQUENCE [LARGE SCALE GENOMIC DNA]</scope>
    <source>
        <strain evidence="5 6">DSM 13468</strain>
    </source>
</reference>
<sequence>MDERTYLLRSGSNRFGAIDFQSSPEEYVPRDSAPAPLTELLSAADIVEAGGDLSYELERALLSGTAMGGARPKAILHDGAREYIAKFTASNDNFPVVGAEAASMFLAERAGIDVASTRVETVLGRSVLLVERFDRGDRGERVLAVSALTMTGLDELQARSGSYVDFLDSLRMNRAPEGTAAELFTRIAFNMAISNSDDHLRNHAALWDGTKAVLSPAYDLSPMRRSGETASQAISYDRKGARTNNFAELLSVRNLYGLSEADASGILERIQGVIHDNWEDAAEHGRLTSADKRLLWGRQFLNPGTLYGFNGH</sequence>
<evidence type="ECO:0000256" key="2">
    <source>
        <dbReference type="ARBA" id="ARBA00022679"/>
    </source>
</evidence>
<name>A0ABS4WLL5_9MICO</name>
<organism evidence="5 6">
    <name type="scientific">Microbacterium phyllosphaerae</name>
    <dbReference type="NCBI Taxonomy" id="124798"/>
    <lineage>
        <taxon>Bacteria</taxon>
        <taxon>Bacillati</taxon>
        <taxon>Actinomycetota</taxon>
        <taxon>Actinomycetes</taxon>
        <taxon>Micrococcales</taxon>
        <taxon>Microbacteriaceae</taxon>
        <taxon>Microbacterium</taxon>
    </lineage>
</organism>
<keyword evidence="3 5" id="KW-0418">Kinase</keyword>
<dbReference type="Pfam" id="PF07804">
    <property type="entry name" value="HipA_C"/>
    <property type="match status" value="1"/>
</dbReference>
<dbReference type="EC" id="2.7.11.1" evidence="5"/>
<evidence type="ECO:0000256" key="3">
    <source>
        <dbReference type="ARBA" id="ARBA00022777"/>
    </source>
</evidence>
<keyword evidence="2 5" id="KW-0808">Transferase</keyword>
<dbReference type="Proteomes" id="UP000703720">
    <property type="component" value="Unassembled WGS sequence"/>
</dbReference>
<keyword evidence="6" id="KW-1185">Reference proteome</keyword>
<dbReference type="PANTHER" id="PTHR37419">
    <property type="entry name" value="SERINE/THREONINE-PROTEIN KINASE TOXIN HIPA"/>
    <property type="match status" value="1"/>
</dbReference>
<dbReference type="GO" id="GO:0004674">
    <property type="term" value="F:protein serine/threonine kinase activity"/>
    <property type="evidence" value="ECO:0007669"/>
    <property type="project" value="UniProtKB-EC"/>
</dbReference>
<proteinExistence type="inferred from homology"/>
<comment type="similarity">
    <text evidence="1">Belongs to the HipA Ser/Thr kinase family.</text>
</comment>
<evidence type="ECO:0000259" key="4">
    <source>
        <dbReference type="Pfam" id="PF07804"/>
    </source>
</evidence>
<feature type="domain" description="HipA-like C-terminal" evidence="4">
    <location>
        <begin position="66"/>
        <end position="278"/>
    </location>
</feature>
<dbReference type="EMBL" id="JAGIOA010000001">
    <property type="protein sequence ID" value="MBP2377091.1"/>
    <property type="molecule type" value="Genomic_DNA"/>
</dbReference>
<evidence type="ECO:0000313" key="6">
    <source>
        <dbReference type="Proteomes" id="UP000703720"/>
    </source>
</evidence>
<dbReference type="InterPro" id="IPR052028">
    <property type="entry name" value="HipA_Ser/Thr_kinase"/>
</dbReference>
<gene>
    <name evidence="5" type="ORF">JOF42_000586</name>
</gene>
<evidence type="ECO:0000313" key="5">
    <source>
        <dbReference type="EMBL" id="MBP2377091.1"/>
    </source>
</evidence>
<protein>
    <submittedName>
        <fullName evidence="5">Serine/threonine-protein kinase HipA</fullName>
        <ecNumber evidence="5">2.7.11.1</ecNumber>
    </submittedName>
</protein>
<comment type="caution">
    <text evidence="5">The sequence shown here is derived from an EMBL/GenBank/DDBJ whole genome shotgun (WGS) entry which is preliminary data.</text>
</comment>
<accession>A0ABS4WLL5</accession>
<dbReference type="PANTHER" id="PTHR37419:SF8">
    <property type="entry name" value="TOXIN YJJJ"/>
    <property type="match status" value="1"/>
</dbReference>
<dbReference type="InterPro" id="IPR012893">
    <property type="entry name" value="HipA-like_C"/>
</dbReference>
<evidence type="ECO:0000256" key="1">
    <source>
        <dbReference type="ARBA" id="ARBA00010164"/>
    </source>
</evidence>